<dbReference type="PANTHER" id="PTHR43791">
    <property type="entry name" value="PERMEASE-RELATED"/>
    <property type="match status" value="1"/>
</dbReference>
<feature type="transmembrane region" description="Helical" evidence="6">
    <location>
        <begin position="126"/>
        <end position="145"/>
    </location>
</feature>
<dbReference type="GeneID" id="89932264"/>
<feature type="transmembrane region" description="Helical" evidence="6">
    <location>
        <begin position="451"/>
        <end position="475"/>
    </location>
</feature>
<dbReference type="Pfam" id="PF07690">
    <property type="entry name" value="MFS_1"/>
    <property type="match status" value="1"/>
</dbReference>
<feature type="transmembrane region" description="Helical" evidence="6">
    <location>
        <begin position="296"/>
        <end position="315"/>
    </location>
</feature>
<keyword evidence="5 6" id="KW-0472">Membrane</keyword>
<dbReference type="Gene3D" id="1.20.1250.20">
    <property type="entry name" value="MFS general substrate transporter like domains"/>
    <property type="match status" value="2"/>
</dbReference>
<name>A0AAV9NV28_9PEZI</name>
<evidence type="ECO:0000256" key="4">
    <source>
        <dbReference type="ARBA" id="ARBA00022989"/>
    </source>
</evidence>
<dbReference type="Proteomes" id="UP001337655">
    <property type="component" value="Unassembled WGS sequence"/>
</dbReference>
<comment type="subcellular location">
    <subcellularLocation>
        <location evidence="1">Membrane</location>
        <topology evidence="1">Multi-pass membrane protein</topology>
    </subcellularLocation>
</comment>
<reference evidence="8 9" key="1">
    <citation type="submission" date="2023-08" db="EMBL/GenBank/DDBJ databases">
        <title>Black Yeasts Isolated from many extreme environments.</title>
        <authorList>
            <person name="Coleine C."/>
            <person name="Stajich J.E."/>
            <person name="Selbmann L."/>
        </authorList>
    </citation>
    <scope>NUCLEOTIDE SEQUENCE [LARGE SCALE GENOMIC DNA]</scope>
    <source>
        <strain evidence="8 9">CCFEE 5935</strain>
    </source>
</reference>
<evidence type="ECO:0000256" key="1">
    <source>
        <dbReference type="ARBA" id="ARBA00004141"/>
    </source>
</evidence>
<dbReference type="GO" id="GO:0016020">
    <property type="term" value="C:membrane"/>
    <property type="evidence" value="ECO:0007669"/>
    <property type="project" value="UniProtKB-SubCell"/>
</dbReference>
<feature type="domain" description="Major facilitator superfamily (MFS) profile" evidence="7">
    <location>
        <begin position="60"/>
        <end position="473"/>
    </location>
</feature>
<dbReference type="InterPro" id="IPR036259">
    <property type="entry name" value="MFS_trans_sf"/>
</dbReference>
<feature type="transmembrane region" description="Helical" evidence="6">
    <location>
        <begin position="418"/>
        <end position="439"/>
    </location>
</feature>
<feature type="transmembrane region" description="Helical" evidence="6">
    <location>
        <begin position="56"/>
        <end position="73"/>
    </location>
</feature>
<feature type="transmembrane region" description="Helical" evidence="6">
    <location>
        <begin position="186"/>
        <end position="208"/>
    </location>
</feature>
<gene>
    <name evidence="8" type="ORF">LTR77_010940</name>
</gene>
<dbReference type="PROSITE" id="PS50850">
    <property type="entry name" value="MFS"/>
    <property type="match status" value="1"/>
</dbReference>
<dbReference type="GO" id="GO:0022857">
    <property type="term" value="F:transmembrane transporter activity"/>
    <property type="evidence" value="ECO:0007669"/>
    <property type="project" value="InterPro"/>
</dbReference>
<keyword evidence="9" id="KW-1185">Reference proteome</keyword>
<feature type="transmembrane region" description="Helical" evidence="6">
    <location>
        <begin position="96"/>
        <end position="119"/>
    </location>
</feature>
<dbReference type="AlphaFoldDB" id="A0AAV9NV28"/>
<keyword evidence="3 6" id="KW-0812">Transmembrane</keyword>
<dbReference type="FunFam" id="1.20.1250.20:FF:000013">
    <property type="entry name" value="MFS general substrate transporter"/>
    <property type="match status" value="1"/>
</dbReference>
<feature type="transmembrane region" description="Helical" evidence="6">
    <location>
        <begin position="151"/>
        <end position="174"/>
    </location>
</feature>
<evidence type="ECO:0000259" key="7">
    <source>
        <dbReference type="PROSITE" id="PS50850"/>
    </source>
</evidence>
<evidence type="ECO:0000313" key="9">
    <source>
        <dbReference type="Proteomes" id="UP001337655"/>
    </source>
</evidence>
<feature type="transmembrane region" description="Helical" evidence="6">
    <location>
        <begin position="385"/>
        <end position="406"/>
    </location>
</feature>
<dbReference type="RefSeq" id="XP_064653704.1">
    <property type="nucleotide sequence ID" value="XM_064808156.1"/>
</dbReference>
<dbReference type="PANTHER" id="PTHR43791:SF38">
    <property type="entry name" value="MAJOR FACILITATOR SUPERFAMILY (MFS) PROFILE DOMAIN-CONTAINING PROTEIN"/>
    <property type="match status" value="1"/>
</dbReference>
<feature type="transmembrane region" description="Helical" evidence="6">
    <location>
        <begin position="220"/>
        <end position="242"/>
    </location>
</feature>
<accession>A0AAV9NV28</accession>
<keyword evidence="4 6" id="KW-1133">Transmembrane helix</keyword>
<sequence>MTTAIDGAAKNRVSLTVEPHGPTSSGDFGKGDIAELDDGMTYVPDPELERKLIRKIDWIMIPMLWWMCILAYVDRNNIGNAKAAGMTDALGMDDQAYAMLINIFFIAYLLGEIPSNLILARSRPSLYLPGIMAIWGALVCGMSQVDSYGGMLAYRFFLGLIEAGFLPGVLYLMTCWYKRNEVGKRFSIFFTALCFSGAASGLISGAVISGLDGSRGMAGWRWLFLIEGILTVATAAVAITVLPNYPATTKWLKPEQRQLLAARVLADRRSKEATHVPRKFTAFEAFKAALSDLRTYFFMVLYMLDNGSAILNYFVPTVLQQMGYEGVEAQWMTVPVWVVGTVGLIALSQSSDRTGDRRWHITGGLTLAFTSGLIVAFASIAAARYAFICFFIAGVYATLPLILTWLTEFMPLPSEKRSVAIAAANAVGNISALYGSQLWPDSDGPAYIKGFTAVACFSGVGAILAALLPIIFKVLPRFPTKAEREYAAEDEASTGGAGVSRSE</sequence>
<dbReference type="InterPro" id="IPR011701">
    <property type="entry name" value="MFS"/>
</dbReference>
<evidence type="ECO:0000313" key="8">
    <source>
        <dbReference type="EMBL" id="KAK5163156.1"/>
    </source>
</evidence>
<dbReference type="SUPFAM" id="SSF103473">
    <property type="entry name" value="MFS general substrate transporter"/>
    <property type="match status" value="1"/>
</dbReference>
<proteinExistence type="predicted"/>
<dbReference type="FunFam" id="1.20.1250.20:FF:000057">
    <property type="entry name" value="MFS general substrate transporter"/>
    <property type="match status" value="1"/>
</dbReference>
<evidence type="ECO:0000256" key="5">
    <source>
        <dbReference type="ARBA" id="ARBA00023136"/>
    </source>
</evidence>
<feature type="transmembrane region" description="Helical" evidence="6">
    <location>
        <begin position="359"/>
        <end position="379"/>
    </location>
</feature>
<dbReference type="EMBL" id="JAVRRT010000028">
    <property type="protein sequence ID" value="KAK5163156.1"/>
    <property type="molecule type" value="Genomic_DNA"/>
</dbReference>
<keyword evidence="2" id="KW-0813">Transport</keyword>
<organism evidence="8 9">
    <name type="scientific">Saxophila tyrrhenica</name>
    <dbReference type="NCBI Taxonomy" id="1690608"/>
    <lineage>
        <taxon>Eukaryota</taxon>
        <taxon>Fungi</taxon>
        <taxon>Dikarya</taxon>
        <taxon>Ascomycota</taxon>
        <taxon>Pezizomycotina</taxon>
        <taxon>Dothideomycetes</taxon>
        <taxon>Dothideomycetidae</taxon>
        <taxon>Mycosphaerellales</taxon>
        <taxon>Extremaceae</taxon>
        <taxon>Saxophila</taxon>
    </lineage>
</organism>
<protein>
    <recommendedName>
        <fullName evidence="7">Major facilitator superfamily (MFS) profile domain-containing protein</fullName>
    </recommendedName>
</protein>
<evidence type="ECO:0000256" key="2">
    <source>
        <dbReference type="ARBA" id="ARBA00022448"/>
    </source>
</evidence>
<dbReference type="InterPro" id="IPR020846">
    <property type="entry name" value="MFS_dom"/>
</dbReference>
<evidence type="ECO:0000256" key="3">
    <source>
        <dbReference type="ARBA" id="ARBA00022692"/>
    </source>
</evidence>
<comment type="caution">
    <text evidence="8">The sequence shown here is derived from an EMBL/GenBank/DDBJ whole genome shotgun (WGS) entry which is preliminary data.</text>
</comment>
<evidence type="ECO:0000256" key="6">
    <source>
        <dbReference type="SAM" id="Phobius"/>
    </source>
</evidence>
<feature type="transmembrane region" description="Helical" evidence="6">
    <location>
        <begin position="327"/>
        <end position="347"/>
    </location>
</feature>